<feature type="domain" description="Carbamoyltransferase Kae1-like" evidence="1">
    <location>
        <begin position="18"/>
        <end position="110"/>
    </location>
</feature>
<name>X1Q8E6_9ZZZZ</name>
<dbReference type="PANTHER" id="PTHR42959">
    <property type="entry name" value="CARBAMOYLTRANSFERASE"/>
    <property type="match status" value="1"/>
</dbReference>
<comment type="caution">
    <text evidence="2">The sequence shown here is derived from an EMBL/GenBank/DDBJ whole genome shotgun (WGS) entry which is preliminary data.</text>
</comment>
<dbReference type="InterPro" id="IPR055128">
    <property type="entry name" value="HypF_C_2"/>
</dbReference>
<reference evidence="2" key="1">
    <citation type="journal article" date="2014" name="Front. Microbiol.">
        <title>High frequency of phylogenetically diverse reductive dehalogenase-homologous genes in deep subseafloor sedimentary metagenomes.</title>
        <authorList>
            <person name="Kawai M."/>
            <person name="Futagami T."/>
            <person name="Toyoda A."/>
            <person name="Takaki Y."/>
            <person name="Nishi S."/>
            <person name="Hori S."/>
            <person name="Arai W."/>
            <person name="Tsubouchi T."/>
            <person name="Morono Y."/>
            <person name="Uchiyama I."/>
            <person name="Ito T."/>
            <person name="Fujiyama A."/>
            <person name="Inagaki F."/>
            <person name="Takami H."/>
        </authorList>
    </citation>
    <scope>NUCLEOTIDE SEQUENCE</scope>
    <source>
        <strain evidence="2">Expedition CK06-06</strain>
    </source>
</reference>
<dbReference type="PANTHER" id="PTHR42959:SF1">
    <property type="entry name" value="CARBAMOYLTRANSFERASE HYPF"/>
    <property type="match status" value="1"/>
</dbReference>
<dbReference type="Gene3D" id="1.10.357.160">
    <property type="match status" value="1"/>
</dbReference>
<dbReference type="EMBL" id="BARV01042332">
    <property type="protein sequence ID" value="GAI47340.1"/>
    <property type="molecule type" value="Genomic_DNA"/>
</dbReference>
<protein>
    <recommendedName>
        <fullName evidence="1">Carbamoyltransferase Kae1-like domain-containing protein</fullName>
    </recommendedName>
</protein>
<dbReference type="GO" id="GO:0051604">
    <property type="term" value="P:protein maturation"/>
    <property type="evidence" value="ECO:0007669"/>
    <property type="project" value="TreeGrafter"/>
</dbReference>
<evidence type="ECO:0000259" key="1">
    <source>
        <dbReference type="Pfam" id="PF22521"/>
    </source>
</evidence>
<organism evidence="2">
    <name type="scientific">marine sediment metagenome</name>
    <dbReference type="NCBI Taxonomy" id="412755"/>
    <lineage>
        <taxon>unclassified sequences</taxon>
        <taxon>metagenomes</taxon>
        <taxon>ecological metagenomes</taxon>
    </lineage>
</organism>
<dbReference type="InterPro" id="IPR051060">
    <property type="entry name" value="Carbamoyltrans_HypF-like"/>
</dbReference>
<gene>
    <name evidence="2" type="ORF">S06H3_63704</name>
</gene>
<accession>X1Q8E6</accession>
<proteinExistence type="predicted"/>
<dbReference type="GO" id="GO:0016743">
    <property type="term" value="F:carboxyl- or carbamoyltransferase activity"/>
    <property type="evidence" value="ECO:0007669"/>
    <property type="project" value="TreeGrafter"/>
</dbReference>
<feature type="non-terminal residue" evidence="2">
    <location>
        <position position="111"/>
    </location>
</feature>
<dbReference type="AlphaFoldDB" id="X1Q8E6"/>
<dbReference type="Pfam" id="PF22521">
    <property type="entry name" value="HypF_C_2"/>
    <property type="match status" value="1"/>
</dbReference>
<evidence type="ECO:0000313" key="2">
    <source>
        <dbReference type="EMBL" id="GAI47340.1"/>
    </source>
</evidence>
<dbReference type="GO" id="GO:0008270">
    <property type="term" value="F:zinc ion binding"/>
    <property type="evidence" value="ECO:0007669"/>
    <property type="project" value="TreeGrafter"/>
</dbReference>
<sequence>MLGEGFSLEGLPFSRLDRAELEIIRQQLKRGINCPLTSSAGRLFDAVSALVGVREEVDYEAQAAIELEMLAPNEVDELDLTTYPFSIIEQQGVKVVKLGELISTIVQDVKK</sequence>